<accession>A0A1E7F1B1</accession>
<feature type="region of interest" description="Disordered" evidence="1">
    <location>
        <begin position="526"/>
        <end position="552"/>
    </location>
</feature>
<dbReference type="KEGG" id="fcy:FRACYDRAFT_245113"/>
<sequence length="566" mass="65420">MTPSATPTPAANQVDEHDEFLLANELNQLSFEDRNNFGDEIHCVKCLAIDETPDLIDKSLYELQIEIDTKIPEYEKAAYIQSQNTEAGRAFVNSKGFRLRFLRCELFDIQKSAFRMIKWLELAYSFFGSVALERPIRLSDFSSAEQKIFRKGYLQVLPVRGTGTGRQIICAIPYDEGFYTNKQVFFKILMYTVWVIGNDIDTQRKGLINFIMFDSSFHQNPNIMGAGIMDSSTVLLLSVRISAFHVCTPDTPFYRLRRSFLTMVIGSHNRSRLKLHIGTPVELTYKLQNYGIPIEFIPITYTGKIKFIYMKQWLRLRSMIEDQEKLTTATANYNTNSIIVEAPYQNDILFKQGDSFTSHPGNNMLRNLIESKVKQLYEMENKLVLEIMDEMQHKYDSRFLYWHQCSHMPYCWWVLLHPDDITSDQKVVFNKIEPIFRRQYSKKQQQQEVIRTKYMDKQQELILHQNNMATDAQNNSNNDEKKRKVIECNSNDTRKRSLIVIDPPATTINQNGGTFLFHSLDGKHDNRHKTHGVDSGNDSDGGTSMSSSCIPSSSECFGRNFVPCAD</sequence>
<dbReference type="EMBL" id="KV784366">
    <property type="protein sequence ID" value="OEU11988.1"/>
    <property type="molecule type" value="Genomic_DNA"/>
</dbReference>
<keyword evidence="3" id="KW-1185">Reference proteome</keyword>
<dbReference type="OrthoDB" id="1434354at2759"/>
<organism evidence="2 3">
    <name type="scientific">Fragilariopsis cylindrus CCMP1102</name>
    <dbReference type="NCBI Taxonomy" id="635003"/>
    <lineage>
        <taxon>Eukaryota</taxon>
        <taxon>Sar</taxon>
        <taxon>Stramenopiles</taxon>
        <taxon>Ochrophyta</taxon>
        <taxon>Bacillariophyta</taxon>
        <taxon>Bacillariophyceae</taxon>
        <taxon>Bacillariophycidae</taxon>
        <taxon>Bacillariales</taxon>
        <taxon>Bacillariaceae</taxon>
        <taxon>Fragilariopsis</taxon>
    </lineage>
</organism>
<reference evidence="2 3" key="1">
    <citation type="submission" date="2016-09" db="EMBL/GenBank/DDBJ databases">
        <title>Extensive genetic diversity and differential bi-allelic expression allows diatom success in the polar Southern Ocean.</title>
        <authorList>
            <consortium name="DOE Joint Genome Institute"/>
            <person name="Mock T."/>
            <person name="Otillar R.P."/>
            <person name="Strauss J."/>
            <person name="Dupont C."/>
            <person name="Frickenhaus S."/>
            <person name="Maumus F."/>
            <person name="Mcmullan M."/>
            <person name="Sanges R."/>
            <person name="Schmutz J."/>
            <person name="Toseland A."/>
            <person name="Valas R."/>
            <person name="Veluchamy A."/>
            <person name="Ward B.J."/>
            <person name="Allen A."/>
            <person name="Barry K."/>
            <person name="Falciatore A."/>
            <person name="Ferrante M."/>
            <person name="Fortunato A.E."/>
            <person name="Gloeckner G."/>
            <person name="Gruber A."/>
            <person name="Hipkin R."/>
            <person name="Janech M."/>
            <person name="Kroth P."/>
            <person name="Leese F."/>
            <person name="Lindquist E."/>
            <person name="Lyon B.R."/>
            <person name="Martin J."/>
            <person name="Mayer C."/>
            <person name="Parker M."/>
            <person name="Quesneville H."/>
            <person name="Raymond J."/>
            <person name="Uhlig C."/>
            <person name="Valentin K.U."/>
            <person name="Worden A.Z."/>
            <person name="Armbrust E.V."/>
            <person name="Bowler C."/>
            <person name="Green B."/>
            <person name="Moulton V."/>
            <person name="Van Oosterhout C."/>
            <person name="Grigoriev I."/>
        </authorList>
    </citation>
    <scope>NUCLEOTIDE SEQUENCE [LARGE SCALE GENOMIC DNA]</scope>
    <source>
        <strain evidence="2 3">CCMP1102</strain>
    </source>
</reference>
<evidence type="ECO:0000313" key="2">
    <source>
        <dbReference type="EMBL" id="OEU11988.1"/>
    </source>
</evidence>
<name>A0A1E7F1B1_9STRA</name>
<proteinExistence type="predicted"/>
<dbReference type="Proteomes" id="UP000095751">
    <property type="component" value="Unassembled WGS sequence"/>
</dbReference>
<dbReference type="InParanoid" id="A0A1E7F1B1"/>
<evidence type="ECO:0000256" key="1">
    <source>
        <dbReference type="SAM" id="MobiDB-lite"/>
    </source>
</evidence>
<protein>
    <submittedName>
        <fullName evidence="2">Uncharacterized protein</fullName>
    </submittedName>
</protein>
<gene>
    <name evidence="2" type="ORF">FRACYDRAFT_245113</name>
</gene>
<evidence type="ECO:0000313" key="3">
    <source>
        <dbReference type="Proteomes" id="UP000095751"/>
    </source>
</evidence>
<dbReference type="AlphaFoldDB" id="A0A1E7F1B1"/>